<evidence type="ECO:0000256" key="15">
    <source>
        <dbReference type="SAM" id="Coils"/>
    </source>
</evidence>
<evidence type="ECO:0000256" key="6">
    <source>
        <dbReference type="ARBA" id="ARBA00022723"/>
    </source>
</evidence>
<keyword evidence="12" id="KW-0496">Mitochondrion</keyword>
<evidence type="ECO:0000256" key="9">
    <source>
        <dbReference type="ARBA" id="ARBA00022787"/>
    </source>
</evidence>
<comment type="caution">
    <text evidence="18">The sequence shown here is derived from an EMBL/GenBank/DDBJ whole genome shotgun (WGS) entry which is preliminary data.</text>
</comment>
<evidence type="ECO:0000256" key="14">
    <source>
        <dbReference type="PROSITE-ProRule" id="PRU00175"/>
    </source>
</evidence>
<dbReference type="AlphaFoldDB" id="A0A8J5R2R4"/>
<reference evidence="18" key="1">
    <citation type="submission" date="2020-03" db="EMBL/GenBank/DDBJ databases">
        <authorList>
            <person name="Chebbi M.A."/>
            <person name="Drezen J.M."/>
        </authorList>
    </citation>
    <scope>NUCLEOTIDE SEQUENCE</scope>
    <source>
        <tissue evidence="18">Whole body</tissue>
    </source>
</reference>
<evidence type="ECO:0000256" key="11">
    <source>
        <dbReference type="ARBA" id="ARBA00022989"/>
    </source>
</evidence>
<evidence type="ECO:0000256" key="3">
    <source>
        <dbReference type="ARBA" id="ARBA00012483"/>
    </source>
</evidence>
<comment type="catalytic activity">
    <reaction evidence="1">
        <text>S-ubiquitinyl-[E2 ubiquitin-conjugating enzyme]-L-cysteine + [acceptor protein]-L-lysine = [E2 ubiquitin-conjugating enzyme]-L-cysteine + N(6)-ubiquitinyl-[acceptor protein]-L-lysine.</text>
        <dbReference type="EC" id="2.3.2.27"/>
    </reaction>
</comment>
<evidence type="ECO:0000256" key="2">
    <source>
        <dbReference type="ARBA" id="ARBA00004374"/>
    </source>
</evidence>
<keyword evidence="13 16" id="KW-0472">Membrane</keyword>
<keyword evidence="6" id="KW-0479">Metal-binding</keyword>
<dbReference type="EC" id="2.3.2.27" evidence="3"/>
<dbReference type="PROSITE" id="PS50089">
    <property type="entry name" value="ZF_RING_2"/>
    <property type="match status" value="1"/>
</dbReference>
<evidence type="ECO:0000259" key="17">
    <source>
        <dbReference type="PROSITE" id="PS50089"/>
    </source>
</evidence>
<keyword evidence="5 16" id="KW-0812">Transmembrane</keyword>
<keyword evidence="8" id="KW-0833">Ubl conjugation pathway</keyword>
<dbReference type="InterPro" id="IPR022170">
    <property type="entry name" value="MUL1-like"/>
</dbReference>
<sequence length="306" mass="34378">MEYLGEIIALGIDSVILVICDVGVDLHEIVKSAETDKFNYVAFRGIVKPLSKPLNGINNPAITGVIQRLIVKEHVVARTTAGFWSNEERIVQDVYNTVPFALQNGSAKVEVTDTLSAEILDMDVLCDEFKPNAPTVADLIWEFFTGFRQRGMQSTEEMLREGVTMTGVGELTLDKAGNLTLQPPIDGTPFYLTTMNVGSLLRKLDERRRVYKCLCIIFGTVGLVVGGMVVCKYRRARKEKRISEEKRQNLEESRKKRRQRVRDSELREDQICVVCKENPREVILLPCGHVCLCEDCSASINDYCPG</sequence>
<dbReference type="CDD" id="cd16649">
    <property type="entry name" value="mRING-HC-C3HC5_CGRF1-like"/>
    <property type="match status" value="1"/>
</dbReference>
<keyword evidence="9" id="KW-1000">Mitochondrion outer membrane</keyword>
<evidence type="ECO:0000256" key="1">
    <source>
        <dbReference type="ARBA" id="ARBA00000900"/>
    </source>
</evidence>
<keyword evidence="11 16" id="KW-1133">Transmembrane helix</keyword>
<dbReference type="GO" id="GO:0016567">
    <property type="term" value="P:protein ubiquitination"/>
    <property type="evidence" value="ECO:0007669"/>
    <property type="project" value="InterPro"/>
</dbReference>
<dbReference type="PANTHER" id="PTHR12183:SF32">
    <property type="entry name" value="MITOCHONDRIAL E3 UBIQUITIN PROTEIN LIGASE 1"/>
    <property type="match status" value="1"/>
</dbReference>
<evidence type="ECO:0000256" key="16">
    <source>
        <dbReference type="SAM" id="Phobius"/>
    </source>
</evidence>
<evidence type="ECO:0000256" key="5">
    <source>
        <dbReference type="ARBA" id="ARBA00022692"/>
    </source>
</evidence>
<evidence type="ECO:0000256" key="13">
    <source>
        <dbReference type="ARBA" id="ARBA00023136"/>
    </source>
</evidence>
<keyword evidence="4" id="KW-0808">Transferase</keyword>
<evidence type="ECO:0000256" key="7">
    <source>
        <dbReference type="ARBA" id="ARBA00022771"/>
    </source>
</evidence>
<proteinExistence type="predicted"/>
<feature type="coiled-coil region" evidence="15">
    <location>
        <begin position="233"/>
        <end position="267"/>
    </location>
</feature>
<keyword evidence="7 14" id="KW-0863">Zinc-finger</keyword>
<comment type="subcellular location">
    <subcellularLocation>
        <location evidence="2">Mitochondrion outer membrane</location>
        <topology evidence="2">Multi-pass membrane protein</topology>
    </subcellularLocation>
</comment>
<protein>
    <recommendedName>
        <fullName evidence="3">RING-type E3 ubiquitin transferase</fullName>
        <ecNumber evidence="3">2.3.2.27</ecNumber>
    </recommendedName>
</protein>
<feature type="transmembrane region" description="Helical" evidence="16">
    <location>
        <begin position="209"/>
        <end position="231"/>
    </location>
</feature>
<keyword evidence="10" id="KW-0862">Zinc</keyword>
<evidence type="ECO:0000313" key="18">
    <source>
        <dbReference type="EMBL" id="KAG8036059.1"/>
    </source>
</evidence>
<dbReference type="PANTHER" id="PTHR12183">
    <property type="entry name" value="MITOCHONDRIAL UBIQUITIN LIGASE ACTIVATOR OF NFKB 1"/>
    <property type="match status" value="1"/>
</dbReference>
<dbReference type="OrthoDB" id="66726at2759"/>
<evidence type="ECO:0000313" key="19">
    <source>
        <dbReference type="Proteomes" id="UP000729913"/>
    </source>
</evidence>
<dbReference type="InterPro" id="IPR051652">
    <property type="entry name" value="MDM2_MDM4_MUL1"/>
</dbReference>
<name>A0A8J5R2R4_9HYME</name>
<reference evidence="18" key="2">
    <citation type="submission" date="2021-04" db="EMBL/GenBank/DDBJ databases">
        <title>Genome-wide patterns of bracovirus chromosomal integration into multiple host tissues during parasitism.</title>
        <authorList>
            <person name="Chebbi M.A.C."/>
        </authorList>
    </citation>
    <scope>NUCLEOTIDE SEQUENCE</scope>
    <source>
        <tissue evidence="18">Whole body</tissue>
    </source>
</reference>
<evidence type="ECO:0000256" key="10">
    <source>
        <dbReference type="ARBA" id="ARBA00022833"/>
    </source>
</evidence>
<evidence type="ECO:0000256" key="8">
    <source>
        <dbReference type="ARBA" id="ARBA00022786"/>
    </source>
</evidence>
<keyword evidence="19" id="KW-1185">Reference proteome</keyword>
<dbReference type="GO" id="GO:0008270">
    <property type="term" value="F:zinc ion binding"/>
    <property type="evidence" value="ECO:0007669"/>
    <property type="project" value="UniProtKB-KW"/>
</dbReference>
<dbReference type="Proteomes" id="UP000729913">
    <property type="component" value="Unassembled WGS sequence"/>
</dbReference>
<accession>A0A8J5R2R4</accession>
<gene>
    <name evidence="18" type="ORF">G9C98_004638</name>
</gene>
<evidence type="ECO:0000256" key="4">
    <source>
        <dbReference type="ARBA" id="ARBA00022679"/>
    </source>
</evidence>
<keyword evidence="15" id="KW-0175">Coiled coil</keyword>
<dbReference type="Pfam" id="PF12483">
    <property type="entry name" value="GIDE"/>
    <property type="match status" value="1"/>
</dbReference>
<evidence type="ECO:0000256" key="12">
    <source>
        <dbReference type="ARBA" id="ARBA00023128"/>
    </source>
</evidence>
<dbReference type="Pfam" id="PF13920">
    <property type="entry name" value="zf-C3HC4_3"/>
    <property type="match status" value="1"/>
</dbReference>
<dbReference type="EMBL" id="JAAOIC020000049">
    <property type="protein sequence ID" value="KAG8036059.1"/>
    <property type="molecule type" value="Genomic_DNA"/>
</dbReference>
<dbReference type="InterPro" id="IPR001841">
    <property type="entry name" value="Znf_RING"/>
</dbReference>
<feature type="domain" description="RING-type" evidence="17">
    <location>
        <begin position="272"/>
        <end position="305"/>
    </location>
</feature>
<organism evidence="18 19">
    <name type="scientific">Cotesia typhae</name>
    <dbReference type="NCBI Taxonomy" id="2053667"/>
    <lineage>
        <taxon>Eukaryota</taxon>
        <taxon>Metazoa</taxon>
        <taxon>Ecdysozoa</taxon>
        <taxon>Arthropoda</taxon>
        <taxon>Hexapoda</taxon>
        <taxon>Insecta</taxon>
        <taxon>Pterygota</taxon>
        <taxon>Neoptera</taxon>
        <taxon>Endopterygota</taxon>
        <taxon>Hymenoptera</taxon>
        <taxon>Apocrita</taxon>
        <taxon>Ichneumonoidea</taxon>
        <taxon>Braconidae</taxon>
        <taxon>Microgastrinae</taxon>
        <taxon>Cotesia</taxon>
    </lineage>
</organism>
<dbReference type="GO" id="GO:0061630">
    <property type="term" value="F:ubiquitin protein ligase activity"/>
    <property type="evidence" value="ECO:0007669"/>
    <property type="project" value="UniProtKB-EC"/>
</dbReference>
<dbReference type="GO" id="GO:0005741">
    <property type="term" value="C:mitochondrial outer membrane"/>
    <property type="evidence" value="ECO:0007669"/>
    <property type="project" value="UniProtKB-SubCell"/>
</dbReference>